<dbReference type="GO" id="GO:0046872">
    <property type="term" value="F:metal ion binding"/>
    <property type="evidence" value="ECO:0007669"/>
    <property type="project" value="UniProtKB-KW"/>
</dbReference>
<dbReference type="PANTHER" id="PTHR33542:SF3">
    <property type="entry name" value="SIROHYDROCHLORIN FERROCHELATASE, CHLOROPLASTIC"/>
    <property type="match status" value="1"/>
</dbReference>
<keyword evidence="4" id="KW-1185">Reference proteome</keyword>
<accession>A0A2T1C505</accession>
<keyword evidence="1" id="KW-0479">Metal-binding</keyword>
<evidence type="ECO:0000256" key="1">
    <source>
        <dbReference type="ARBA" id="ARBA00022723"/>
    </source>
</evidence>
<dbReference type="Proteomes" id="UP000238762">
    <property type="component" value="Unassembled WGS sequence"/>
</dbReference>
<dbReference type="OrthoDB" id="482456at2"/>
<protein>
    <submittedName>
        <fullName evidence="3">Cobalamin biosynthesis protein CbiX</fullName>
    </submittedName>
</protein>
<dbReference type="InterPro" id="IPR050963">
    <property type="entry name" value="Sirohydro_Cobaltochel/CbiX"/>
</dbReference>
<proteinExistence type="predicted"/>
<dbReference type="AlphaFoldDB" id="A0A2T1C505"/>
<dbReference type="Gene3D" id="3.40.50.1400">
    <property type="match status" value="2"/>
</dbReference>
<sequence length="263" mass="29125">MQLPRYKLESRAILGRKILSTNVSSAYLLVSHGSRDRRPQAAIGEIAQKWQQQMETRSHSTNITDFSRVGSATLELNVLPLHLQIKEFGEQAIAAGYETLEILPLFLLPGVHVMEDIPSEVAQAQTLLPSRLKIKLHPYIGAHPQWKQIFAQQIATLDTPTTILFSHGSRRLQGNQPVEELASELGITPAYWSISPTLNEQVAKLANTGYSQIGIQPYFLFPGGITDAIAQTVTDLQAEYPKIHLQLGQIIDSSAILELLSTN</sequence>
<dbReference type="EMBL" id="PVWJ01000034">
    <property type="protein sequence ID" value="PSB03362.1"/>
    <property type="molecule type" value="Genomic_DNA"/>
</dbReference>
<dbReference type="GO" id="GO:0016829">
    <property type="term" value="F:lyase activity"/>
    <property type="evidence" value="ECO:0007669"/>
    <property type="project" value="UniProtKB-KW"/>
</dbReference>
<organism evidence="3 4">
    <name type="scientific">Merismopedia glauca CCAP 1448/3</name>
    <dbReference type="NCBI Taxonomy" id="1296344"/>
    <lineage>
        <taxon>Bacteria</taxon>
        <taxon>Bacillati</taxon>
        <taxon>Cyanobacteriota</taxon>
        <taxon>Cyanophyceae</taxon>
        <taxon>Synechococcales</taxon>
        <taxon>Merismopediaceae</taxon>
        <taxon>Merismopedia</taxon>
    </lineage>
</organism>
<comment type="caution">
    <text evidence="3">The sequence shown here is derived from an EMBL/GenBank/DDBJ whole genome shotgun (WGS) entry which is preliminary data.</text>
</comment>
<dbReference type="Pfam" id="PF01903">
    <property type="entry name" value="CbiX"/>
    <property type="match status" value="2"/>
</dbReference>
<dbReference type="CDD" id="cd03416">
    <property type="entry name" value="CbiX_SirB_N"/>
    <property type="match status" value="1"/>
</dbReference>
<gene>
    <name evidence="3" type="ORF">C7B64_08905</name>
</gene>
<dbReference type="RefSeq" id="WP_106288289.1">
    <property type="nucleotide sequence ID" value="NZ_PVWJ01000034.1"/>
</dbReference>
<evidence type="ECO:0000313" key="4">
    <source>
        <dbReference type="Proteomes" id="UP000238762"/>
    </source>
</evidence>
<dbReference type="SUPFAM" id="SSF53800">
    <property type="entry name" value="Chelatase"/>
    <property type="match status" value="2"/>
</dbReference>
<dbReference type="InterPro" id="IPR002762">
    <property type="entry name" value="CbiX-like"/>
</dbReference>
<evidence type="ECO:0000256" key="2">
    <source>
        <dbReference type="ARBA" id="ARBA00023239"/>
    </source>
</evidence>
<evidence type="ECO:0000313" key="3">
    <source>
        <dbReference type="EMBL" id="PSB03362.1"/>
    </source>
</evidence>
<reference evidence="3 4" key="1">
    <citation type="submission" date="2018-02" db="EMBL/GenBank/DDBJ databases">
        <authorList>
            <person name="Cohen D.B."/>
            <person name="Kent A.D."/>
        </authorList>
    </citation>
    <scope>NUCLEOTIDE SEQUENCE [LARGE SCALE GENOMIC DNA]</scope>
    <source>
        <strain evidence="3 4">CCAP 1448/3</strain>
    </source>
</reference>
<keyword evidence="2" id="KW-0456">Lyase</keyword>
<reference evidence="3 4" key="2">
    <citation type="submission" date="2018-03" db="EMBL/GenBank/DDBJ databases">
        <title>The ancient ancestry and fast evolution of plastids.</title>
        <authorList>
            <person name="Moore K.R."/>
            <person name="Magnabosco C."/>
            <person name="Momper L."/>
            <person name="Gold D.A."/>
            <person name="Bosak T."/>
            <person name="Fournier G.P."/>
        </authorList>
    </citation>
    <scope>NUCLEOTIDE SEQUENCE [LARGE SCALE GENOMIC DNA]</scope>
    <source>
        <strain evidence="3 4">CCAP 1448/3</strain>
    </source>
</reference>
<name>A0A2T1C505_9CYAN</name>
<dbReference type="PANTHER" id="PTHR33542">
    <property type="entry name" value="SIROHYDROCHLORIN FERROCHELATASE, CHLOROPLASTIC"/>
    <property type="match status" value="1"/>
</dbReference>